<dbReference type="AlphaFoldDB" id="B0CNT8"/>
<dbReference type="Proteomes" id="UP000001194">
    <property type="component" value="Unassembled WGS sequence"/>
</dbReference>
<proteinExistence type="predicted"/>
<dbReference type="KEGG" id="lbc:LACBIDRAFT_301558"/>
<name>B0CNT8_LACBS</name>
<accession>B0CNT8</accession>
<dbReference type="GeneID" id="6069219"/>
<dbReference type="RefSeq" id="XP_001874205.1">
    <property type="nucleotide sequence ID" value="XM_001874170.1"/>
</dbReference>
<keyword evidence="2" id="KW-1185">Reference proteome</keyword>
<reference evidence="1 2" key="1">
    <citation type="journal article" date="2008" name="Nature">
        <title>The genome of Laccaria bicolor provides insights into mycorrhizal symbiosis.</title>
        <authorList>
            <person name="Martin F."/>
            <person name="Aerts A."/>
            <person name="Ahren D."/>
            <person name="Brun A."/>
            <person name="Danchin E.G.J."/>
            <person name="Duchaussoy F."/>
            <person name="Gibon J."/>
            <person name="Kohler A."/>
            <person name="Lindquist E."/>
            <person name="Pereda V."/>
            <person name="Salamov A."/>
            <person name="Shapiro H.J."/>
            <person name="Wuyts J."/>
            <person name="Blaudez D."/>
            <person name="Buee M."/>
            <person name="Brokstein P."/>
            <person name="Canbaeck B."/>
            <person name="Cohen D."/>
            <person name="Courty P.E."/>
            <person name="Coutinho P.M."/>
            <person name="Delaruelle C."/>
            <person name="Detter J.C."/>
            <person name="Deveau A."/>
            <person name="DiFazio S."/>
            <person name="Duplessis S."/>
            <person name="Fraissinet-Tachet L."/>
            <person name="Lucic E."/>
            <person name="Frey-Klett P."/>
            <person name="Fourrey C."/>
            <person name="Feussner I."/>
            <person name="Gay G."/>
            <person name="Grimwood J."/>
            <person name="Hoegger P.J."/>
            <person name="Jain P."/>
            <person name="Kilaru S."/>
            <person name="Labbe J."/>
            <person name="Lin Y.C."/>
            <person name="Legue V."/>
            <person name="Le Tacon F."/>
            <person name="Marmeisse R."/>
            <person name="Melayah D."/>
            <person name="Montanini B."/>
            <person name="Muratet M."/>
            <person name="Nehls U."/>
            <person name="Niculita-Hirzel H."/>
            <person name="Oudot-Le Secq M.P."/>
            <person name="Peter M."/>
            <person name="Quesneville H."/>
            <person name="Rajashekar B."/>
            <person name="Reich M."/>
            <person name="Rouhier N."/>
            <person name="Schmutz J."/>
            <person name="Yin T."/>
            <person name="Chalot M."/>
            <person name="Henrissat B."/>
            <person name="Kuees U."/>
            <person name="Lucas S."/>
            <person name="Van de Peer Y."/>
            <person name="Podila G.K."/>
            <person name="Polle A."/>
            <person name="Pukkila P.J."/>
            <person name="Richardson P.M."/>
            <person name="Rouze P."/>
            <person name="Sanders I.R."/>
            <person name="Stajich J.E."/>
            <person name="Tunlid A."/>
            <person name="Tuskan G."/>
            <person name="Grigoriev I.V."/>
        </authorList>
    </citation>
    <scope>NUCLEOTIDE SEQUENCE [LARGE SCALE GENOMIC DNA]</scope>
    <source>
        <strain evidence="2">S238N-H82 / ATCC MYA-4686</strain>
    </source>
</reference>
<evidence type="ECO:0000313" key="2">
    <source>
        <dbReference type="Proteomes" id="UP000001194"/>
    </source>
</evidence>
<dbReference type="EMBL" id="DS547091">
    <property type="protein sequence ID" value="EDR15997.1"/>
    <property type="molecule type" value="Genomic_DNA"/>
</dbReference>
<sequence>MLREGMLLPTSLLRFRHPHFGLLHPIFSGLSYPDSPSSSLHRSICTHVCTMQSTSQRTHSLIFTP</sequence>
<organism evidence="2">
    <name type="scientific">Laccaria bicolor (strain S238N-H82 / ATCC MYA-4686)</name>
    <name type="common">Bicoloured deceiver</name>
    <name type="synonym">Laccaria laccata var. bicolor</name>
    <dbReference type="NCBI Taxonomy" id="486041"/>
    <lineage>
        <taxon>Eukaryota</taxon>
        <taxon>Fungi</taxon>
        <taxon>Dikarya</taxon>
        <taxon>Basidiomycota</taxon>
        <taxon>Agaricomycotina</taxon>
        <taxon>Agaricomycetes</taxon>
        <taxon>Agaricomycetidae</taxon>
        <taxon>Agaricales</taxon>
        <taxon>Agaricineae</taxon>
        <taxon>Hydnangiaceae</taxon>
        <taxon>Laccaria</taxon>
    </lineage>
</organism>
<evidence type="ECO:0000313" key="1">
    <source>
        <dbReference type="EMBL" id="EDR15997.1"/>
    </source>
</evidence>
<gene>
    <name evidence="1" type="ORF">LACBIDRAFT_301558</name>
</gene>
<dbReference type="HOGENOM" id="CLU_2850087_0_0_1"/>
<dbReference type="InParanoid" id="B0CNT8"/>
<protein>
    <submittedName>
        <fullName evidence="1">Predicted protein</fullName>
    </submittedName>
</protein>